<comment type="caution">
    <text evidence="1">The sequence shown here is derived from an EMBL/GenBank/DDBJ whole genome shotgun (WGS) entry which is preliminary data.</text>
</comment>
<evidence type="ECO:0000313" key="1">
    <source>
        <dbReference type="EMBL" id="OYR02379.1"/>
    </source>
</evidence>
<organism evidence="1 2">
    <name type="scientific">Citrobacter freundii</name>
    <dbReference type="NCBI Taxonomy" id="546"/>
    <lineage>
        <taxon>Bacteria</taxon>
        <taxon>Pseudomonadati</taxon>
        <taxon>Pseudomonadota</taxon>
        <taxon>Gammaproteobacteria</taxon>
        <taxon>Enterobacterales</taxon>
        <taxon>Enterobacteriaceae</taxon>
        <taxon>Citrobacter</taxon>
        <taxon>Citrobacter freundii complex</taxon>
    </lineage>
</organism>
<dbReference type="AlphaFoldDB" id="A0AA44SJU9"/>
<evidence type="ECO:0000313" key="2">
    <source>
        <dbReference type="Proteomes" id="UP000215827"/>
    </source>
</evidence>
<proteinExistence type="predicted"/>
<dbReference type="EMBL" id="NEFA01000019">
    <property type="protein sequence ID" value="OYR02379.1"/>
    <property type="molecule type" value="Genomic_DNA"/>
</dbReference>
<accession>A0AA44SJU9</accession>
<sequence>MRKKPAIGLVFLFLKFRLSIFSASKLDTHQFWYDQCTVRVILTLEEHFHYCNLLLIKSYINNF</sequence>
<gene>
    <name evidence="1" type="ORF">B9P89_16565</name>
</gene>
<name>A0AA44SJU9_CITFR</name>
<protein>
    <submittedName>
        <fullName evidence="1">Uncharacterized protein</fullName>
    </submittedName>
</protein>
<dbReference type="Proteomes" id="UP000215827">
    <property type="component" value="Unassembled WGS sequence"/>
</dbReference>
<reference evidence="1 2" key="1">
    <citation type="submission" date="2017-04" db="EMBL/GenBank/DDBJ databases">
        <title>Emergence of KPC-2-producing Citrobacter isolates from sediments of a Chinese river.</title>
        <authorList>
            <person name="Zheng B."/>
        </authorList>
    </citation>
    <scope>NUCLEOTIDE SEQUENCE [LARGE SCALE GENOMIC DNA]</scope>
    <source>
        <strain evidence="1 2">C191</strain>
    </source>
</reference>